<evidence type="ECO:0000313" key="6">
    <source>
        <dbReference type="Proteomes" id="UP000221080"/>
    </source>
</evidence>
<evidence type="ECO:0000256" key="2">
    <source>
        <dbReference type="ARBA" id="ARBA00023054"/>
    </source>
</evidence>
<reference evidence="7" key="2">
    <citation type="submission" date="2025-08" db="UniProtKB">
        <authorList>
            <consortium name="RefSeq"/>
        </authorList>
    </citation>
    <scope>IDENTIFICATION</scope>
    <source>
        <tissue evidence="7">Blood</tissue>
    </source>
</reference>
<reference evidence="6" key="1">
    <citation type="journal article" date="2016" name="Nat. Commun.">
        <title>The channel catfish genome sequence provides insights into the evolution of scale formation in teleosts.</title>
        <authorList>
            <person name="Liu Z."/>
            <person name="Liu S."/>
            <person name="Yao J."/>
            <person name="Bao L."/>
            <person name="Zhang J."/>
            <person name="Li Y."/>
            <person name="Jiang C."/>
            <person name="Sun L."/>
            <person name="Wang R."/>
            <person name="Zhang Y."/>
            <person name="Zhou T."/>
            <person name="Zeng Q."/>
            <person name="Fu Q."/>
            <person name="Gao S."/>
            <person name="Li N."/>
            <person name="Koren S."/>
            <person name="Jiang Y."/>
            <person name="Zimin A."/>
            <person name="Xu P."/>
            <person name="Phillippy A.M."/>
            <person name="Geng X."/>
            <person name="Song L."/>
            <person name="Sun F."/>
            <person name="Li C."/>
            <person name="Wang X."/>
            <person name="Chen A."/>
            <person name="Jin Y."/>
            <person name="Yuan Z."/>
            <person name="Yang Y."/>
            <person name="Tan S."/>
            <person name="Peatman E."/>
            <person name="Lu J."/>
            <person name="Qin Z."/>
            <person name="Dunham R."/>
            <person name="Li Z."/>
            <person name="Sonstegard T."/>
            <person name="Feng J."/>
            <person name="Danzmann R.G."/>
            <person name="Schroeder S."/>
            <person name="Scheffler B."/>
            <person name="Duke M.V."/>
            <person name="Ballard L."/>
            <person name="Kucuktas H."/>
            <person name="Kaltenboeck L."/>
            <person name="Liu H."/>
            <person name="Armbruster J."/>
            <person name="Xie Y."/>
            <person name="Kirby M.L."/>
            <person name="Tian Y."/>
            <person name="Flanagan M.E."/>
            <person name="Mu W."/>
            <person name="Waldbieser G.C."/>
        </authorList>
    </citation>
    <scope>NUCLEOTIDE SEQUENCE [LARGE SCALE GENOMIC DNA]</scope>
    <source>
        <strain evidence="6">SDA103</strain>
    </source>
</reference>
<organism evidence="6 7">
    <name type="scientific">Ictalurus punctatus</name>
    <name type="common">Channel catfish</name>
    <name type="synonym">Silurus punctatus</name>
    <dbReference type="NCBI Taxonomy" id="7998"/>
    <lineage>
        <taxon>Eukaryota</taxon>
        <taxon>Metazoa</taxon>
        <taxon>Chordata</taxon>
        <taxon>Craniata</taxon>
        <taxon>Vertebrata</taxon>
        <taxon>Euteleostomi</taxon>
        <taxon>Actinopterygii</taxon>
        <taxon>Neopterygii</taxon>
        <taxon>Teleostei</taxon>
        <taxon>Ostariophysi</taxon>
        <taxon>Siluriformes</taxon>
        <taxon>Ictaluridae</taxon>
        <taxon>Ictalurus</taxon>
    </lineage>
</organism>
<evidence type="ECO:0000256" key="5">
    <source>
        <dbReference type="SAM" id="MobiDB-lite"/>
    </source>
</evidence>
<feature type="region of interest" description="Disordered" evidence="5">
    <location>
        <begin position="153"/>
        <end position="175"/>
    </location>
</feature>
<sequence length="175" mass="20188">MSVVESSFNVEDVFRFPQAPGREKDLKIEELLSKLRKLQQVKLVLEEEVKEALSLCSTLRDEDNALTAEILQLQGILSEKEETCRSLQFKLEDLEQESQKMKFENQLQQLIGQHKNFCTLFTPERIPTEIQSAEYATEQLLKAEKQKVEQVENLQEELSNAQSTNMPQDAKTAAW</sequence>
<evidence type="ECO:0000313" key="7">
    <source>
        <dbReference type="RefSeq" id="XP_053531402.1"/>
    </source>
</evidence>
<dbReference type="GO" id="GO:0007130">
    <property type="term" value="P:synaptonemal complex assembly"/>
    <property type="evidence" value="ECO:0007669"/>
    <property type="project" value="InterPro"/>
</dbReference>
<keyword evidence="6" id="KW-1185">Reference proteome</keyword>
<dbReference type="InterPro" id="IPR026676">
    <property type="entry name" value="SYCE1"/>
</dbReference>
<dbReference type="RefSeq" id="XP_053531402.1">
    <property type="nucleotide sequence ID" value="XM_053675427.1"/>
</dbReference>
<dbReference type="PANTHER" id="PTHR21731">
    <property type="entry name" value="SYNAPTONEMAL COMPLEX CENTRAL ELEMENT PROTEIN 1-LIKE"/>
    <property type="match status" value="1"/>
</dbReference>
<dbReference type="GeneID" id="108256969"/>
<dbReference type="PANTHER" id="PTHR21731:SF1">
    <property type="entry name" value="SYNAPTONEMAL COMPLEX CENTRAL ELEMENT PROTEIN 1-LIKE"/>
    <property type="match status" value="1"/>
</dbReference>
<dbReference type="Proteomes" id="UP000221080">
    <property type="component" value="Chromosome 24"/>
</dbReference>
<comment type="similarity">
    <text evidence="1">Belongs to the SYCE family.</text>
</comment>
<protein>
    <submittedName>
        <fullName evidence="7">Synaptonemal complex central element protein 1 isoform X2</fullName>
    </submittedName>
</protein>
<dbReference type="AlphaFoldDB" id="A0A9F7R9T5"/>
<gene>
    <name evidence="7" type="primary">si:ch211-199g17.9</name>
</gene>
<name>A0A9F7R9T5_ICTPU</name>
<evidence type="ECO:0000256" key="4">
    <source>
        <dbReference type="SAM" id="Coils"/>
    </source>
</evidence>
<accession>A0A9F7R9T5</accession>
<dbReference type="Pfam" id="PF15233">
    <property type="entry name" value="SYCE1"/>
    <property type="match status" value="1"/>
</dbReference>
<evidence type="ECO:0000256" key="1">
    <source>
        <dbReference type="ARBA" id="ARBA00010094"/>
    </source>
</evidence>
<feature type="compositionally biased region" description="Polar residues" evidence="5">
    <location>
        <begin position="153"/>
        <end position="167"/>
    </location>
</feature>
<dbReference type="GO" id="GO:0000795">
    <property type="term" value="C:synaptonemal complex"/>
    <property type="evidence" value="ECO:0007669"/>
    <property type="project" value="InterPro"/>
</dbReference>
<keyword evidence="2 4" id="KW-0175">Coiled coil</keyword>
<evidence type="ECO:0000256" key="3">
    <source>
        <dbReference type="ARBA" id="ARBA00023254"/>
    </source>
</evidence>
<proteinExistence type="inferred from homology"/>
<feature type="coiled-coil region" evidence="4">
    <location>
        <begin position="28"/>
        <end position="104"/>
    </location>
</feature>
<keyword evidence="3" id="KW-0469">Meiosis</keyword>